<protein>
    <submittedName>
        <fullName evidence="2">Uncharacterized protein</fullName>
    </submittedName>
</protein>
<feature type="region of interest" description="Disordered" evidence="1">
    <location>
        <begin position="1"/>
        <end position="84"/>
    </location>
</feature>
<dbReference type="AlphaFoldDB" id="A0A3Q7HC66"/>
<reference evidence="2" key="1">
    <citation type="journal article" date="2012" name="Nature">
        <title>The tomato genome sequence provides insights into fleshy fruit evolution.</title>
        <authorList>
            <consortium name="Tomato Genome Consortium"/>
        </authorList>
    </citation>
    <scope>NUCLEOTIDE SEQUENCE [LARGE SCALE GENOMIC DNA]</scope>
    <source>
        <strain evidence="2">cv. Heinz 1706</strain>
    </source>
</reference>
<feature type="compositionally biased region" description="Polar residues" evidence="1">
    <location>
        <begin position="66"/>
        <end position="79"/>
    </location>
</feature>
<reference evidence="2" key="2">
    <citation type="submission" date="2019-01" db="UniProtKB">
        <authorList>
            <consortium name="EnsemblPlants"/>
        </authorList>
    </citation>
    <scope>IDENTIFICATION</scope>
    <source>
        <strain evidence="2">cv. Heinz 1706</strain>
    </source>
</reference>
<dbReference type="InParanoid" id="A0A3Q7HC66"/>
<dbReference type="EnsemblPlants" id="Solyc07g042843.1.1">
    <property type="protein sequence ID" value="Solyc07g042843.1.1"/>
    <property type="gene ID" value="Solyc07g042843.1"/>
</dbReference>
<evidence type="ECO:0000256" key="1">
    <source>
        <dbReference type="SAM" id="MobiDB-lite"/>
    </source>
</evidence>
<dbReference type="InterPro" id="IPR014722">
    <property type="entry name" value="Rib_uL2_dom2"/>
</dbReference>
<feature type="compositionally biased region" description="Low complexity" evidence="1">
    <location>
        <begin position="39"/>
        <end position="49"/>
    </location>
</feature>
<dbReference type="Gramene" id="Solyc07g042843.1.1">
    <property type="protein sequence ID" value="Solyc07g042843.1.1"/>
    <property type="gene ID" value="Solyc07g042843.1"/>
</dbReference>
<sequence length="141" mass="15648">QNLARTTTKLTPNAQPPKLIQNSHHESITGTPSPNAPPSSSKLANTSSNSDEELKTPVIGELHLGEQNSTSNPFSMNTQQERHQHRRTTTILSALLLLQIAENFVQEVRGDWKGSLINYGKDYGRLFVIVDVINQHRALVD</sequence>
<keyword evidence="3" id="KW-1185">Reference proteome</keyword>
<evidence type="ECO:0000313" key="3">
    <source>
        <dbReference type="Proteomes" id="UP000004994"/>
    </source>
</evidence>
<dbReference type="Gene3D" id="2.30.30.30">
    <property type="match status" value="1"/>
</dbReference>
<accession>A0A3Q7HC66</accession>
<evidence type="ECO:0000313" key="2">
    <source>
        <dbReference type="EnsemblPlants" id="Solyc07g042843.1.1"/>
    </source>
</evidence>
<organism evidence="2">
    <name type="scientific">Solanum lycopersicum</name>
    <name type="common">Tomato</name>
    <name type="synonym">Lycopersicon esculentum</name>
    <dbReference type="NCBI Taxonomy" id="4081"/>
    <lineage>
        <taxon>Eukaryota</taxon>
        <taxon>Viridiplantae</taxon>
        <taxon>Streptophyta</taxon>
        <taxon>Embryophyta</taxon>
        <taxon>Tracheophyta</taxon>
        <taxon>Spermatophyta</taxon>
        <taxon>Magnoliopsida</taxon>
        <taxon>eudicotyledons</taxon>
        <taxon>Gunneridae</taxon>
        <taxon>Pentapetalae</taxon>
        <taxon>asterids</taxon>
        <taxon>lamiids</taxon>
        <taxon>Solanales</taxon>
        <taxon>Solanaceae</taxon>
        <taxon>Solanoideae</taxon>
        <taxon>Solaneae</taxon>
        <taxon>Solanum</taxon>
        <taxon>Solanum subgen. Lycopersicon</taxon>
    </lineage>
</organism>
<proteinExistence type="predicted"/>
<name>A0A3Q7HC66_SOLLC</name>
<dbReference type="Proteomes" id="UP000004994">
    <property type="component" value="Chromosome 7"/>
</dbReference>
<feature type="compositionally biased region" description="Polar residues" evidence="1">
    <location>
        <begin position="1"/>
        <end position="13"/>
    </location>
</feature>